<protein>
    <submittedName>
        <fullName evidence="2">Uncharacterized protein</fullName>
    </submittedName>
</protein>
<keyword evidence="1" id="KW-1133">Transmembrane helix</keyword>
<dbReference type="KEGG" id="cot:CORT_0G02660"/>
<evidence type="ECO:0000313" key="3">
    <source>
        <dbReference type="Proteomes" id="UP000005018"/>
    </source>
</evidence>
<keyword evidence="1" id="KW-0812">Transmembrane</keyword>
<keyword evidence="1" id="KW-0472">Membrane</keyword>
<evidence type="ECO:0000256" key="1">
    <source>
        <dbReference type="SAM" id="Phobius"/>
    </source>
</evidence>
<dbReference type="GeneID" id="14542131"/>
<evidence type="ECO:0000313" key="2">
    <source>
        <dbReference type="EMBL" id="CCG24946.1"/>
    </source>
</evidence>
<feature type="transmembrane region" description="Helical" evidence="1">
    <location>
        <begin position="112"/>
        <end position="134"/>
    </location>
</feature>
<dbReference type="RefSeq" id="XP_003871071.1">
    <property type="nucleotide sequence ID" value="XM_003871022.1"/>
</dbReference>
<keyword evidence="3" id="KW-1185">Reference proteome</keyword>
<dbReference type="Proteomes" id="UP000005018">
    <property type="component" value="Chromosome 7"/>
</dbReference>
<reference evidence="2 3" key="1">
    <citation type="journal article" date="2012" name="PLoS ONE">
        <title>Sequence and analysis of the genome of the pathogenic yeast Candida orthopsilosis.</title>
        <authorList>
            <person name="Riccombeni A."/>
            <person name="Vidanes G."/>
            <person name="Proux-Wera E."/>
            <person name="Wolfe K.H."/>
            <person name="Butler G."/>
        </authorList>
    </citation>
    <scope>NUCLEOTIDE SEQUENCE [LARGE SCALE GENOMIC DNA]</scope>
    <source>
        <strain evidence="2 3">Co 90-125</strain>
    </source>
</reference>
<feature type="transmembrane region" description="Helical" evidence="1">
    <location>
        <begin position="28"/>
        <end position="45"/>
    </location>
</feature>
<feature type="transmembrane region" description="Helical" evidence="1">
    <location>
        <begin position="57"/>
        <end position="77"/>
    </location>
</feature>
<dbReference type="HOGENOM" id="CLU_089688_0_0_1"/>
<feature type="transmembrane region" description="Helical" evidence="1">
    <location>
        <begin position="83"/>
        <end position="100"/>
    </location>
</feature>
<accession>H8XAU5</accession>
<dbReference type="AlphaFoldDB" id="H8XAU5"/>
<proteinExistence type="predicted"/>
<sequence>MCCYWSGGISGYMLVQHLTDDSPNAEGGLTRMLNWLVFMCGILLAPKLVKYDPNLKIFMWFLSGMVIIGMFMLALVVDDGGNIRKFAYISCGLAVVGILLQMKFVEKEKKNLNVWICYSIVATGMLITLHFLDIGDYNRTFLWASFGLVALGVLMGTSIVNDASSKTGDKQIGTSTSVQLV</sequence>
<gene>
    <name evidence="2" type="ORF">CORT_0G02660</name>
</gene>
<feature type="transmembrane region" description="Helical" evidence="1">
    <location>
        <begin position="140"/>
        <end position="160"/>
    </location>
</feature>
<dbReference type="EMBL" id="HE681725">
    <property type="protein sequence ID" value="CCG24946.1"/>
    <property type="molecule type" value="Genomic_DNA"/>
</dbReference>
<organism evidence="2 3">
    <name type="scientific">Candida orthopsilosis (strain 90-125)</name>
    <name type="common">Yeast</name>
    <dbReference type="NCBI Taxonomy" id="1136231"/>
    <lineage>
        <taxon>Eukaryota</taxon>
        <taxon>Fungi</taxon>
        <taxon>Dikarya</taxon>
        <taxon>Ascomycota</taxon>
        <taxon>Saccharomycotina</taxon>
        <taxon>Pichiomycetes</taxon>
        <taxon>Debaryomycetaceae</taxon>
        <taxon>Candida/Lodderomyces clade</taxon>
        <taxon>Candida</taxon>
    </lineage>
</organism>
<name>H8XAU5_CANO9</name>